<proteinExistence type="predicted"/>
<dbReference type="AlphaFoldDB" id="A0A8J3Z2E7"/>
<evidence type="ECO:0000313" key="2">
    <source>
        <dbReference type="Proteomes" id="UP000612585"/>
    </source>
</evidence>
<keyword evidence="2" id="KW-1185">Reference proteome</keyword>
<dbReference type="RefSeq" id="WP_239151543.1">
    <property type="nucleotide sequence ID" value="NZ_BOPG01000013.1"/>
</dbReference>
<dbReference type="Proteomes" id="UP000612585">
    <property type="component" value="Unassembled WGS sequence"/>
</dbReference>
<evidence type="ECO:0000313" key="1">
    <source>
        <dbReference type="EMBL" id="GIJ55068.1"/>
    </source>
</evidence>
<protein>
    <recommendedName>
        <fullName evidence="3">Uridine kinase</fullName>
    </recommendedName>
</protein>
<gene>
    <name evidence="1" type="ORF">Vau01_025840</name>
</gene>
<comment type="caution">
    <text evidence="1">The sequence shown here is derived from an EMBL/GenBank/DDBJ whole genome shotgun (WGS) entry which is preliminary data.</text>
</comment>
<dbReference type="EMBL" id="BOPG01000013">
    <property type="protein sequence ID" value="GIJ55068.1"/>
    <property type="molecule type" value="Genomic_DNA"/>
</dbReference>
<evidence type="ECO:0008006" key="3">
    <source>
        <dbReference type="Google" id="ProtNLM"/>
    </source>
</evidence>
<organism evidence="1 2">
    <name type="scientific">Virgisporangium aurantiacum</name>
    <dbReference type="NCBI Taxonomy" id="175570"/>
    <lineage>
        <taxon>Bacteria</taxon>
        <taxon>Bacillati</taxon>
        <taxon>Actinomycetota</taxon>
        <taxon>Actinomycetes</taxon>
        <taxon>Micromonosporales</taxon>
        <taxon>Micromonosporaceae</taxon>
        <taxon>Virgisporangium</taxon>
    </lineage>
</organism>
<name>A0A8J3Z2E7_9ACTN</name>
<dbReference type="SUPFAM" id="SSF52540">
    <property type="entry name" value="P-loop containing nucleoside triphosphate hydrolases"/>
    <property type="match status" value="1"/>
</dbReference>
<sequence>MKIAEFAAQVLAHVGVPDGRPAVLAVDGRSASGKSTLAGRLAAEIPGAVVVHTDDIAWWHAVLDWVDLLVDGVLAPVHRGEAVSYRPPKWDERGRPGAVEVPAGSRLVIVEGVGAGRREVAGWLDGIVWVGTDPALSARRDAARIAAGETDTATFDAWMAEEIPFVADQRTWERAFAVVDGGAPNEEIVLR</sequence>
<dbReference type="InterPro" id="IPR027417">
    <property type="entry name" value="P-loop_NTPase"/>
</dbReference>
<dbReference type="Gene3D" id="3.40.50.300">
    <property type="entry name" value="P-loop containing nucleotide triphosphate hydrolases"/>
    <property type="match status" value="1"/>
</dbReference>
<reference evidence="1" key="1">
    <citation type="submission" date="2021-01" db="EMBL/GenBank/DDBJ databases">
        <title>Whole genome shotgun sequence of Virgisporangium aurantiacum NBRC 16421.</title>
        <authorList>
            <person name="Komaki H."/>
            <person name="Tamura T."/>
        </authorList>
    </citation>
    <scope>NUCLEOTIDE SEQUENCE</scope>
    <source>
        <strain evidence="1">NBRC 16421</strain>
    </source>
</reference>
<accession>A0A8J3Z2E7</accession>